<comment type="caution">
    <text evidence="2">The sequence shown here is derived from an EMBL/GenBank/DDBJ whole genome shotgun (WGS) entry which is preliminary data.</text>
</comment>
<keyword evidence="1" id="KW-1133">Transmembrane helix</keyword>
<evidence type="ECO:0000313" key="3">
    <source>
        <dbReference type="Proteomes" id="UP000051660"/>
    </source>
</evidence>
<organism evidence="2 3">
    <name type="scientific">Bradyrhizobium lablabi</name>
    <dbReference type="NCBI Taxonomy" id="722472"/>
    <lineage>
        <taxon>Bacteria</taxon>
        <taxon>Pseudomonadati</taxon>
        <taxon>Pseudomonadota</taxon>
        <taxon>Alphaproteobacteria</taxon>
        <taxon>Hyphomicrobiales</taxon>
        <taxon>Nitrobacteraceae</taxon>
        <taxon>Bradyrhizobium</taxon>
    </lineage>
</organism>
<accession>A0A0R3MSP2</accession>
<feature type="transmembrane region" description="Helical" evidence="1">
    <location>
        <begin position="36"/>
        <end position="53"/>
    </location>
</feature>
<evidence type="ECO:0000256" key="1">
    <source>
        <dbReference type="SAM" id="Phobius"/>
    </source>
</evidence>
<dbReference type="Proteomes" id="UP000051660">
    <property type="component" value="Unassembled WGS sequence"/>
</dbReference>
<keyword evidence="1" id="KW-0472">Membrane</keyword>
<feature type="transmembrane region" description="Helical" evidence="1">
    <location>
        <begin position="120"/>
        <end position="140"/>
    </location>
</feature>
<dbReference type="AlphaFoldDB" id="A0A0R3MSP2"/>
<sequence length="142" mass="15517">MQSDFWKSYAQSNVQLISGLRPYPATAAHAMDRVTIIIWAAIPAAIFAPHFLLRLASHRSAAVVAARRTTLPDDTRPLPVTPRNGKFRLTNGNVIPFDPDQRTASNEVNDQPMARIDWTYALSLAATLAIAAGAMSILLFGM</sequence>
<dbReference type="EMBL" id="LLYB01000072">
    <property type="protein sequence ID" value="KRR22622.1"/>
    <property type="molecule type" value="Genomic_DNA"/>
</dbReference>
<reference evidence="2 3" key="1">
    <citation type="submission" date="2014-03" db="EMBL/GenBank/DDBJ databases">
        <title>Bradyrhizobium valentinum sp. nov., isolated from effective nodules of Lupinus mariae-josephae, a lupine endemic of basic-lime soils in Eastern Spain.</title>
        <authorList>
            <person name="Duran D."/>
            <person name="Rey L."/>
            <person name="Navarro A."/>
            <person name="Busquets A."/>
            <person name="Imperial J."/>
            <person name="Ruiz-Argueso T."/>
        </authorList>
    </citation>
    <scope>NUCLEOTIDE SEQUENCE [LARGE SCALE GENOMIC DNA]</scope>
    <source>
        <strain evidence="2 3">CCBAU 23086</strain>
    </source>
</reference>
<protein>
    <submittedName>
        <fullName evidence="2">Uncharacterized protein</fullName>
    </submittedName>
</protein>
<name>A0A0R3MSP2_9BRAD</name>
<evidence type="ECO:0000313" key="2">
    <source>
        <dbReference type="EMBL" id="KRR22622.1"/>
    </source>
</evidence>
<keyword evidence="1" id="KW-0812">Transmembrane</keyword>
<gene>
    <name evidence="2" type="ORF">CQ14_30920</name>
</gene>
<proteinExistence type="predicted"/>